<dbReference type="InterPro" id="IPR052892">
    <property type="entry name" value="NA-targeting_endonuclease"/>
</dbReference>
<dbReference type="InterPro" id="IPR003615">
    <property type="entry name" value="HNH_nuc"/>
</dbReference>
<dbReference type="PANTHER" id="PTHR33877">
    <property type="entry name" value="SLL1193 PROTEIN"/>
    <property type="match status" value="1"/>
</dbReference>
<feature type="domain" description="HNH nuclease" evidence="1">
    <location>
        <begin position="86"/>
        <end position="136"/>
    </location>
</feature>
<evidence type="ECO:0000259" key="1">
    <source>
        <dbReference type="SMART" id="SM00507"/>
    </source>
</evidence>
<protein>
    <submittedName>
        <fullName evidence="2">HNH endonuclease</fullName>
    </submittedName>
</protein>
<dbReference type="Proteomes" id="UP001595444">
    <property type="component" value="Unassembled WGS sequence"/>
</dbReference>
<proteinExistence type="predicted"/>
<dbReference type="RefSeq" id="WP_194214859.1">
    <property type="nucleotide sequence ID" value="NZ_CP061205.1"/>
</dbReference>
<dbReference type="InterPro" id="IPR029471">
    <property type="entry name" value="HNH_5"/>
</dbReference>
<keyword evidence="2" id="KW-0378">Hydrolase</keyword>
<evidence type="ECO:0000313" key="2">
    <source>
        <dbReference type="EMBL" id="MFC3050477.1"/>
    </source>
</evidence>
<dbReference type="PANTHER" id="PTHR33877:SF2">
    <property type="entry name" value="OS07G0170200 PROTEIN"/>
    <property type="match status" value="1"/>
</dbReference>
<accession>A0ABV7D065</accession>
<evidence type="ECO:0000313" key="3">
    <source>
        <dbReference type="Proteomes" id="UP001595444"/>
    </source>
</evidence>
<reference evidence="3" key="1">
    <citation type="journal article" date="2019" name="Int. J. Syst. Evol. Microbiol.">
        <title>The Global Catalogue of Microorganisms (GCM) 10K type strain sequencing project: providing services to taxonomists for standard genome sequencing and annotation.</title>
        <authorList>
            <consortium name="The Broad Institute Genomics Platform"/>
            <consortium name="The Broad Institute Genome Sequencing Center for Infectious Disease"/>
            <person name="Wu L."/>
            <person name="Ma J."/>
        </authorList>
    </citation>
    <scope>NUCLEOTIDE SEQUENCE [LARGE SCALE GENOMIC DNA]</scope>
    <source>
        <strain evidence="3">KCTC 62164</strain>
    </source>
</reference>
<gene>
    <name evidence="2" type="ORF">ACFOKA_01015</name>
</gene>
<sequence>MGVNFTPHQPSPEATPALVLNADYRPLSYFPLSLWHWQTALKAVFLDRVSIVSEYDTEVRSPSMSMRLPSVIALKDYIKQPEYPAFTRFNLFLRDRFSCVFCGSAEDLTFDHIIPRSQGGRTCWSNISAACAPCNMRKGGRTPKEAGMHPRRWPYRPTNHELNANGRLFPPNYLHESWRDYLYWDAELDRS</sequence>
<dbReference type="Pfam" id="PF14279">
    <property type="entry name" value="HNH_5"/>
    <property type="match status" value="1"/>
</dbReference>
<comment type="caution">
    <text evidence="2">The sequence shown here is derived from an EMBL/GenBank/DDBJ whole genome shotgun (WGS) entry which is preliminary data.</text>
</comment>
<dbReference type="Gene3D" id="1.10.30.50">
    <property type="match status" value="1"/>
</dbReference>
<organism evidence="2 3">
    <name type="scientific">Kordiimonas pumila</name>
    <dbReference type="NCBI Taxonomy" id="2161677"/>
    <lineage>
        <taxon>Bacteria</taxon>
        <taxon>Pseudomonadati</taxon>
        <taxon>Pseudomonadota</taxon>
        <taxon>Alphaproteobacteria</taxon>
        <taxon>Kordiimonadales</taxon>
        <taxon>Kordiimonadaceae</taxon>
        <taxon>Kordiimonas</taxon>
    </lineage>
</organism>
<keyword evidence="3" id="KW-1185">Reference proteome</keyword>
<dbReference type="CDD" id="cd00085">
    <property type="entry name" value="HNHc"/>
    <property type="match status" value="1"/>
</dbReference>
<keyword evidence="2" id="KW-0255">Endonuclease</keyword>
<dbReference type="EMBL" id="JBHRSL010000001">
    <property type="protein sequence ID" value="MFC3050477.1"/>
    <property type="molecule type" value="Genomic_DNA"/>
</dbReference>
<keyword evidence="2" id="KW-0540">Nuclease</keyword>
<name>A0ABV7D065_9PROT</name>
<dbReference type="SMART" id="SM00507">
    <property type="entry name" value="HNHc"/>
    <property type="match status" value="1"/>
</dbReference>
<dbReference type="GO" id="GO:0004519">
    <property type="term" value="F:endonuclease activity"/>
    <property type="evidence" value="ECO:0007669"/>
    <property type="project" value="UniProtKB-KW"/>
</dbReference>